<reference evidence="2 3" key="1">
    <citation type="submission" date="2020-07" db="EMBL/GenBank/DDBJ databases">
        <title>Sequencing the genomes of 1000 actinobacteria strains.</title>
        <authorList>
            <person name="Klenk H.-P."/>
        </authorList>
    </citation>
    <scope>NUCLEOTIDE SEQUENCE [LARGE SCALE GENOMIC DNA]</scope>
    <source>
        <strain evidence="2 3">DSM 44121</strain>
    </source>
</reference>
<keyword evidence="1" id="KW-0472">Membrane</keyword>
<organism evidence="2 3">
    <name type="scientific">Promicromonospora sukumoe</name>
    <dbReference type="NCBI Taxonomy" id="88382"/>
    <lineage>
        <taxon>Bacteria</taxon>
        <taxon>Bacillati</taxon>
        <taxon>Actinomycetota</taxon>
        <taxon>Actinomycetes</taxon>
        <taxon>Micrococcales</taxon>
        <taxon>Promicromonosporaceae</taxon>
        <taxon>Promicromonospora</taxon>
    </lineage>
</organism>
<keyword evidence="3" id="KW-1185">Reference proteome</keyword>
<accession>A0A7W3PHG6</accession>
<proteinExistence type="predicted"/>
<feature type="transmembrane region" description="Helical" evidence="1">
    <location>
        <begin position="38"/>
        <end position="64"/>
    </location>
</feature>
<evidence type="ECO:0000313" key="3">
    <source>
        <dbReference type="Proteomes" id="UP000540568"/>
    </source>
</evidence>
<dbReference type="EMBL" id="JACGWV010000003">
    <property type="protein sequence ID" value="MBA8811692.1"/>
    <property type="molecule type" value="Genomic_DNA"/>
</dbReference>
<keyword evidence="1" id="KW-0812">Transmembrane</keyword>
<evidence type="ECO:0000313" key="2">
    <source>
        <dbReference type="EMBL" id="MBA8811692.1"/>
    </source>
</evidence>
<protein>
    <submittedName>
        <fullName evidence="2">Flp pilus assembly pilin Flp</fullName>
    </submittedName>
</protein>
<dbReference type="RefSeq" id="WP_220490513.1">
    <property type="nucleotide sequence ID" value="NZ_BAAATF010000001.1"/>
</dbReference>
<comment type="caution">
    <text evidence="2">The sequence shown here is derived from an EMBL/GenBank/DDBJ whole genome shotgun (WGS) entry which is preliminary data.</text>
</comment>
<sequence>MSKLHQKAIDAHTMLRFRTARAMDRFIDEERGQGSVEYIGIILVVVAIVTAVIAGATPIGTAIITKLTAAVNKIGGTA</sequence>
<dbReference type="AlphaFoldDB" id="A0A7W3PHG6"/>
<keyword evidence="1" id="KW-1133">Transmembrane helix</keyword>
<evidence type="ECO:0000256" key="1">
    <source>
        <dbReference type="SAM" id="Phobius"/>
    </source>
</evidence>
<gene>
    <name evidence="2" type="ORF">FHX71_005699</name>
</gene>
<dbReference type="Proteomes" id="UP000540568">
    <property type="component" value="Unassembled WGS sequence"/>
</dbReference>
<name>A0A7W3PHG6_9MICO</name>